<organism evidence="9 10">
    <name type="scientific">Cyanobacterium stanieri (strain ATCC 29140 / PCC 7202)</name>
    <dbReference type="NCBI Taxonomy" id="292563"/>
    <lineage>
        <taxon>Bacteria</taxon>
        <taxon>Bacillati</taxon>
        <taxon>Cyanobacteriota</taxon>
        <taxon>Cyanophyceae</taxon>
        <taxon>Oscillatoriophycideae</taxon>
        <taxon>Chroococcales</taxon>
        <taxon>Geminocystaceae</taxon>
        <taxon>Cyanobacterium</taxon>
    </lineage>
</organism>
<evidence type="ECO:0000256" key="5">
    <source>
        <dbReference type="ARBA" id="ARBA00023136"/>
    </source>
</evidence>
<dbReference type="SMART" id="SM01094">
    <property type="entry name" value="CpcD"/>
    <property type="match status" value="1"/>
</dbReference>
<feature type="compositionally biased region" description="Basic and acidic residues" evidence="7">
    <location>
        <begin position="88"/>
        <end position="102"/>
    </location>
</feature>
<evidence type="ECO:0000256" key="6">
    <source>
        <dbReference type="PROSITE-ProRule" id="PRU00771"/>
    </source>
</evidence>
<dbReference type="STRING" id="292563.Cyast_2057"/>
<dbReference type="AlphaFoldDB" id="K9YNI1"/>
<keyword evidence="5" id="KW-0472">Membrane</keyword>
<name>K9YNI1_CYASC</name>
<evidence type="ECO:0000256" key="3">
    <source>
        <dbReference type="ARBA" id="ARBA00022738"/>
    </source>
</evidence>
<reference evidence="10" key="1">
    <citation type="journal article" date="2013" name="Proc. Natl. Acad. Sci. U.S.A.">
        <title>Improving the coverage of the cyanobacterial phylum using diversity-driven genome sequencing.</title>
        <authorList>
            <person name="Shih P.M."/>
            <person name="Wu D."/>
            <person name="Latifi A."/>
            <person name="Axen S.D."/>
            <person name="Fewer D.P."/>
            <person name="Talla E."/>
            <person name="Calteau A."/>
            <person name="Cai F."/>
            <person name="Tandeau de Marsac N."/>
            <person name="Rippka R."/>
            <person name="Herdman M."/>
            <person name="Sivonen K."/>
            <person name="Coursin T."/>
            <person name="Laurent T."/>
            <person name="Goodwin L."/>
            <person name="Nolan M."/>
            <person name="Davenport K.W."/>
            <person name="Han C.S."/>
            <person name="Rubin E.M."/>
            <person name="Eisen J.A."/>
            <person name="Woyke T."/>
            <person name="Gugger M."/>
            <person name="Kerfeld C.A."/>
        </authorList>
    </citation>
    <scope>NUCLEOTIDE SEQUENCE [LARGE SCALE GENOMIC DNA]</scope>
    <source>
        <strain evidence="10">ATCC 29140 / PCC 7202</strain>
    </source>
</reference>
<evidence type="ECO:0000256" key="7">
    <source>
        <dbReference type="SAM" id="MobiDB-lite"/>
    </source>
</evidence>
<dbReference type="InterPro" id="IPR008213">
    <property type="entry name" value="CpcD-like_dom"/>
</dbReference>
<feature type="region of interest" description="Disordered" evidence="7">
    <location>
        <begin position="83"/>
        <end position="102"/>
    </location>
</feature>
<keyword evidence="4" id="KW-0793">Thylakoid</keyword>
<evidence type="ECO:0000313" key="9">
    <source>
        <dbReference type="EMBL" id="AFZ48007.1"/>
    </source>
</evidence>
<proteinExistence type="predicted"/>
<gene>
    <name evidence="9" type="ordered locus">Cyast_2057</name>
</gene>
<protein>
    <submittedName>
        <fullName evidence="9">CpcD phycobilisome linker domain protein</fullName>
    </submittedName>
</protein>
<evidence type="ECO:0000259" key="8">
    <source>
        <dbReference type="PROSITE" id="PS51441"/>
    </source>
</evidence>
<keyword evidence="10" id="KW-1185">Reference proteome</keyword>
<accession>K9YNI1</accession>
<dbReference type="GO" id="GO:0030089">
    <property type="term" value="C:phycobilisome"/>
    <property type="evidence" value="ECO:0007669"/>
    <property type="project" value="UniProtKB-UniRule"/>
</dbReference>
<dbReference type="KEGG" id="csn:Cyast_2057"/>
<dbReference type="GO" id="GO:0031676">
    <property type="term" value="C:plasma membrane-derived thylakoid membrane"/>
    <property type="evidence" value="ECO:0007669"/>
    <property type="project" value="UniProtKB-SubCell"/>
</dbReference>
<keyword evidence="2" id="KW-0042">Antenna complex</keyword>
<evidence type="ECO:0000256" key="2">
    <source>
        <dbReference type="ARBA" id="ARBA00022549"/>
    </source>
</evidence>
<dbReference type="EMBL" id="CP003940">
    <property type="protein sequence ID" value="AFZ48007.1"/>
    <property type="molecule type" value="Genomic_DNA"/>
</dbReference>
<evidence type="ECO:0000256" key="4">
    <source>
        <dbReference type="ARBA" id="ARBA00023078"/>
    </source>
</evidence>
<comment type="subcellular location">
    <subcellularLocation>
        <location evidence="1">Cellular thylakoid membrane</location>
        <topology evidence="1">Peripheral membrane protein</topology>
        <orientation evidence="1">Cytoplasmic side</orientation>
    </subcellularLocation>
</comment>
<dbReference type="Proteomes" id="UP000010483">
    <property type="component" value="Chromosome"/>
</dbReference>
<dbReference type="PROSITE" id="PS51441">
    <property type="entry name" value="CPCD_LIKE"/>
    <property type="match status" value="1"/>
</dbReference>
<evidence type="ECO:0000256" key="1">
    <source>
        <dbReference type="ARBA" id="ARBA00004445"/>
    </source>
</evidence>
<evidence type="ECO:0000313" key="10">
    <source>
        <dbReference type="Proteomes" id="UP000010483"/>
    </source>
</evidence>
<feature type="domain" description="CpcD-like" evidence="8">
    <location>
        <begin position="18"/>
        <end position="75"/>
    </location>
</feature>
<dbReference type="Pfam" id="PF01383">
    <property type="entry name" value="CpcD"/>
    <property type="match status" value="1"/>
</dbReference>
<dbReference type="BioCyc" id="CSTA292563:G1353-2061-MONOMER"/>
<keyword evidence="3 6" id="KW-0605">Phycobilisome</keyword>
<sequence>MRNTKVVKTFAKNPAVEERRFLFEVSGISQQGDNNLEYAIRKSGNSFLAVPYSRMNQEMNRINRLGGKIVNISPIGVVAPVAGNAPAEKAEKETKKKEAKSA</sequence>
<dbReference type="HOGENOM" id="CLU_173132_0_0_3"/>
<dbReference type="eggNOG" id="COG0369">
    <property type="taxonomic scope" value="Bacteria"/>
</dbReference>